<protein>
    <recommendedName>
        <fullName evidence="5">50S ribosomal protein L10</fullName>
    </recommendedName>
</protein>
<dbReference type="HAMAP" id="MF_00362">
    <property type="entry name" value="Ribosomal_uL10"/>
    <property type="match status" value="1"/>
</dbReference>
<evidence type="ECO:0000256" key="3">
    <source>
        <dbReference type="ARBA" id="ARBA00023274"/>
    </source>
</evidence>
<comment type="caution">
    <text evidence="4">The sequence shown here is derived from an EMBL/GenBank/DDBJ whole genome shotgun (WGS) entry which is preliminary data.</text>
</comment>
<dbReference type="CDD" id="cd05797">
    <property type="entry name" value="Ribosomal_L10"/>
    <property type="match status" value="1"/>
</dbReference>
<keyword evidence="2" id="KW-0689">Ribosomal protein</keyword>
<dbReference type="EMBL" id="LAZR01003683">
    <property type="protein sequence ID" value="KKN15733.1"/>
    <property type="molecule type" value="Genomic_DNA"/>
</dbReference>
<name>A0A0F9REN3_9ZZZZ</name>
<reference evidence="4" key="1">
    <citation type="journal article" date="2015" name="Nature">
        <title>Complex archaea that bridge the gap between prokaryotes and eukaryotes.</title>
        <authorList>
            <person name="Spang A."/>
            <person name="Saw J.H."/>
            <person name="Jorgensen S.L."/>
            <person name="Zaremba-Niedzwiedzka K."/>
            <person name="Martijn J."/>
            <person name="Lind A.E."/>
            <person name="van Eijk R."/>
            <person name="Schleper C."/>
            <person name="Guy L."/>
            <person name="Ettema T.J."/>
        </authorList>
    </citation>
    <scope>NUCLEOTIDE SEQUENCE</scope>
</reference>
<dbReference type="PANTHER" id="PTHR11560">
    <property type="entry name" value="39S RIBOSOMAL PROTEIN L10, MITOCHONDRIAL"/>
    <property type="match status" value="1"/>
</dbReference>
<evidence type="ECO:0000256" key="2">
    <source>
        <dbReference type="ARBA" id="ARBA00022980"/>
    </source>
</evidence>
<proteinExistence type="inferred from homology"/>
<dbReference type="Gene3D" id="3.30.70.1730">
    <property type="match status" value="1"/>
</dbReference>
<dbReference type="GO" id="GO:0005840">
    <property type="term" value="C:ribosome"/>
    <property type="evidence" value="ECO:0007669"/>
    <property type="project" value="UniProtKB-KW"/>
</dbReference>
<dbReference type="AlphaFoldDB" id="A0A0F9REN3"/>
<sequence>MNREDKEKQVKELSDSFEKHDSFYLVDFIKMSVTQAVELRRIFRDNSYSFRVVKNRLALRALKEDFPENLKTFFQGSTAIAFASQNPVGLARLIKDFSDKNKVLSVKAGMLEGQFLSSERFTEVAALSSREDLIAKVGNLMALPLIKLLWTWQAPLNSLGRLLSQLKTKK</sequence>
<dbReference type="GO" id="GO:1990904">
    <property type="term" value="C:ribonucleoprotein complex"/>
    <property type="evidence" value="ECO:0007669"/>
    <property type="project" value="UniProtKB-KW"/>
</dbReference>
<dbReference type="NCBIfam" id="NF000955">
    <property type="entry name" value="PRK00099.1-1"/>
    <property type="match status" value="1"/>
</dbReference>
<dbReference type="InterPro" id="IPR047865">
    <property type="entry name" value="Ribosomal_uL10_bac_type"/>
</dbReference>
<organism evidence="4">
    <name type="scientific">marine sediment metagenome</name>
    <dbReference type="NCBI Taxonomy" id="412755"/>
    <lineage>
        <taxon>unclassified sequences</taxon>
        <taxon>metagenomes</taxon>
        <taxon>ecological metagenomes</taxon>
    </lineage>
</organism>
<comment type="similarity">
    <text evidence="1">Belongs to the universal ribosomal protein uL10 family.</text>
</comment>
<evidence type="ECO:0000256" key="1">
    <source>
        <dbReference type="ARBA" id="ARBA00008889"/>
    </source>
</evidence>
<evidence type="ECO:0008006" key="5">
    <source>
        <dbReference type="Google" id="ProtNLM"/>
    </source>
</evidence>
<accession>A0A0F9REN3</accession>
<keyword evidence="3" id="KW-0687">Ribonucleoprotein</keyword>
<gene>
    <name evidence="4" type="ORF">LCGC14_0983040</name>
</gene>
<dbReference type="InterPro" id="IPR022973">
    <property type="entry name" value="Ribosomal_uL10_bac"/>
</dbReference>
<dbReference type="SUPFAM" id="SSF160369">
    <property type="entry name" value="Ribosomal protein L10-like"/>
    <property type="match status" value="1"/>
</dbReference>
<dbReference type="Gene3D" id="6.10.250.290">
    <property type="match status" value="1"/>
</dbReference>
<dbReference type="InterPro" id="IPR001790">
    <property type="entry name" value="Ribosomal_uL10"/>
</dbReference>
<evidence type="ECO:0000313" key="4">
    <source>
        <dbReference type="EMBL" id="KKN15733.1"/>
    </source>
</evidence>
<dbReference type="InterPro" id="IPR043141">
    <property type="entry name" value="Ribosomal_uL10-like_sf"/>
</dbReference>
<dbReference type="Pfam" id="PF00466">
    <property type="entry name" value="Ribosomal_L10"/>
    <property type="match status" value="1"/>
</dbReference>